<feature type="region of interest" description="Disordered" evidence="1">
    <location>
        <begin position="1889"/>
        <end position="1938"/>
    </location>
</feature>
<feature type="region of interest" description="Disordered" evidence="1">
    <location>
        <begin position="2361"/>
        <end position="2403"/>
    </location>
</feature>
<dbReference type="PANTHER" id="PTHR22050">
    <property type="entry name" value="RW1 PROTEIN HOMOLOG"/>
    <property type="match status" value="1"/>
</dbReference>
<evidence type="ECO:0000313" key="3">
    <source>
        <dbReference type="Proteomes" id="UP000017246"/>
    </source>
</evidence>
<dbReference type="OMA" id="NPACEST"/>
<proteinExistence type="predicted"/>
<feature type="compositionally biased region" description="Low complexity" evidence="1">
    <location>
        <begin position="1645"/>
        <end position="1662"/>
    </location>
</feature>
<feature type="compositionally biased region" description="Polar residues" evidence="1">
    <location>
        <begin position="1730"/>
        <end position="1748"/>
    </location>
</feature>
<dbReference type="PANTHER" id="PTHR22050:SF0">
    <property type="entry name" value="TRANSMEMBRANE PROTEIN 131 HOMOLOG"/>
    <property type="match status" value="1"/>
</dbReference>
<organism evidence="2 3">
    <name type="scientific">Echinococcus multilocularis</name>
    <name type="common">Fox tapeworm</name>
    <dbReference type="NCBI Taxonomy" id="6211"/>
    <lineage>
        <taxon>Eukaryota</taxon>
        <taxon>Metazoa</taxon>
        <taxon>Spiralia</taxon>
        <taxon>Lophotrochozoa</taxon>
        <taxon>Platyhelminthes</taxon>
        <taxon>Cestoda</taxon>
        <taxon>Eucestoda</taxon>
        <taxon>Cyclophyllidea</taxon>
        <taxon>Taeniidae</taxon>
        <taxon>Echinococcus</taxon>
    </lineage>
</organism>
<accession>A0A068YAI9</accession>
<feature type="compositionally biased region" description="Polar residues" evidence="1">
    <location>
        <begin position="1813"/>
        <end position="1824"/>
    </location>
</feature>
<feature type="compositionally biased region" description="Polar residues" evidence="1">
    <location>
        <begin position="1564"/>
        <end position="1585"/>
    </location>
</feature>
<dbReference type="Proteomes" id="UP000017246">
    <property type="component" value="Unassembled WGS sequence"/>
</dbReference>
<name>A0A068YAI9_ECHMU</name>
<dbReference type="GO" id="GO:0016020">
    <property type="term" value="C:membrane"/>
    <property type="evidence" value="ECO:0007669"/>
    <property type="project" value="TreeGrafter"/>
</dbReference>
<keyword evidence="2" id="KW-0812">Transmembrane</keyword>
<dbReference type="eggNOG" id="KOG3620">
    <property type="taxonomic scope" value="Eukaryota"/>
</dbReference>
<evidence type="ECO:0000256" key="1">
    <source>
        <dbReference type="SAM" id="MobiDB-lite"/>
    </source>
</evidence>
<keyword evidence="3" id="KW-1185">Reference proteome</keyword>
<feature type="compositionally biased region" description="Polar residues" evidence="1">
    <location>
        <begin position="2361"/>
        <end position="2370"/>
    </location>
</feature>
<reference evidence="2" key="1">
    <citation type="journal article" date="2013" name="Nature">
        <title>The genomes of four tapeworm species reveal adaptations to parasitism.</title>
        <authorList>
            <person name="Tsai I.J."/>
            <person name="Zarowiecki M."/>
            <person name="Holroyd N."/>
            <person name="Garciarrubio A."/>
            <person name="Sanchez-Flores A."/>
            <person name="Brooks K.L."/>
            <person name="Tracey A."/>
            <person name="Bobes R.J."/>
            <person name="Fragoso G."/>
            <person name="Sciutto E."/>
            <person name="Aslett M."/>
            <person name="Beasley H."/>
            <person name="Bennett H.M."/>
            <person name="Cai J."/>
            <person name="Camicia F."/>
            <person name="Clark R."/>
            <person name="Cucher M."/>
            <person name="De Silva N."/>
            <person name="Day T.A."/>
            <person name="Deplazes P."/>
            <person name="Estrada K."/>
            <person name="Fernandez C."/>
            <person name="Holland P.W."/>
            <person name="Hou J."/>
            <person name="Hu S."/>
            <person name="Huckvale T."/>
            <person name="Hung S.S."/>
            <person name="Kamenetzky L."/>
            <person name="Keane J.A."/>
            <person name="Kiss F."/>
            <person name="Koziol U."/>
            <person name="Lambert O."/>
            <person name="Liu K."/>
            <person name="Luo X."/>
            <person name="Luo Y."/>
            <person name="Macchiaroli N."/>
            <person name="Nichol S."/>
            <person name="Paps J."/>
            <person name="Parkinson J."/>
            <person name="Pouchkina-Stantcheva N."/>
            <person name="Riddiford N."/>
            <person name="Rosenzvit M."/>
            <person name="Salinas G."/>
            <person name="Wasmuth J.D."/>
            <person name="Zamanian M."/>
            <person name="Zheng Y."/>
            <person name="Cai X."/>
            <person name="Soberon X."/>
            <person name="Olson P.D."/>
            <person name="Laclette J.P."/>
            <person name="Brehm K."/>
            <person name="Berriman M."/>
            <person name="Garciarrubio A."/>
            <person name="Bobes R.J."/>
            <person name="Fragoso G."/>
            <person name="Sanchez-Flores A."/>
            <person name="Estrada K."/>
            <person name="Cevallos M.A."/>
            <person name="Morett E."/>
            <person name="Gonzalez V."/>
            <person name="Portillo T."/>
            <person name="Ochoa-Leyva A."/>
            <person name="Jose M.V."/>
            <person name="Sciutto E."/>
            <person name="Landa A."/>
            <person name="Jimenez L."/>
            <person name="Valdes V."/>
            <person name="Carrero J.C."/>
            <person name="Larralde C."/>
            <person name="Morales-Montor J."/>
            <person name="Limon-Lason J."/>
            <person name="Soberon X."/>
            <person name="Laclette J.P."/>
        </authorList>
    </citation>
    <scope>NUCLEOTIDE SEQUENCE [LARGE SCALE GENOMIC DNA]</scope>
</reference>
<sequence length="2403" mass="260001">MGTPAYADVTIKNTSPNQPLHLISIQTSSFTLLFEPINVAQATTITLLLVANKLGPIEAELYATTSSGLANRYGLRPLKANRLSLSAKHRFTFTFSNPHPFPIEVSKLNLSASNDSQNDENQVLLLSAENSLDSQQNADLQQVPNSITLAGQQRSGLCSLTFSSTAPQTLKGFVSGVILLENVSASNSAVPKNSSSNFLLRQFSFEPTVFLVPFELHFDTSFLDFGSIISSGPPRQLHLTAFNQMSVPSALSINAVSGKNYLDISYDPVVFPDGSNYGKEIATITFDPAVVDRFGDFSGNVEVETDGQPPIVIPYTASVLRGSLRFSHKQLSFYCGYPGQFVEKMVSLTNTFDYPLEIWGYQLPEAYADLFEIGGLAEAEYLPPTASANVSIIFRGFKQEKAFECKITSFNLTFYTNASSFHIPFTLYDAKLKILSLSAETSDDALTFDIFDVGSQYTRSLYISNPNPIAVVIQRLLVDSPAGSLCVSPAQLRQHSGLFCHHHGHHHQGSEVEVILMSGRNCNSEPGKPLSRDILVPSSLARPEEVTSLEFHSIHGMPSFRVDLSHVAGATRVNLEPNRTTLMSVLSYNACLGCREILAASTTSGFENDDASARVCYAGFELGSAKGGYWFASNFFPFLKDEGLPNHGVTSTPGSRIAFFPGLRFSASLFTQLQNAWRSLTRRIHVATVGVAPFIAEPTEECKVIGRVAIRSIDKEPSFVGRLVANLIWPRILSERVTYEKANAKSTPSSSPCHLNFQFGSTEGLAQLWIQNLVTEVVTCRLTLINPTEKPLIIQPILLDDLLPLNMNYTEMVEQMPSLTAELFSAAHVPQHLAKFPRHPSQRTGRFTSYRDTAKFDDDSLASLRSVLRYHSLQNVVLPTCCPVYVLPPKGGEVTYLITFTPGAFHNESIGYNHHPKFDNSLLLLRNNLTALETVLLQTVTRTAVVGVRSGLLPTDSSSHTTEGSERSFTTFPTATGLAFDAAVSFNPLLVNPACESTPLAGIVDVEQYNLRSESGNVLCPIASASEGNLSLCRVSATLLNNSIPDGALFSFTFNEGHLRSLCSDGAVHPRPSITRFLEGLKSAFPFNFFRLSNSQSSQSSMESSRFSSPLQLAWAMDEDGMPIFSSEFISGLVLSRRIALFNPGSLSVWIMRVGFKQPGSAGHTSALGQCDPHLYGFSVALCDGDVMATSTRSRHKTADGALREFELKPGEQRWLEVLYSPDFLHTEVNVELCLFASLLAPSTGRPVWLSKRMMELEPVIGGFQSSSFSTFSSSVACNANSVNECSVFQLDPIKLSAKISSPLNRLCHSSLIRPPFEDNLWSLLLFVFASNLAGIFVAASFDAIRLLSFHESCRQLTAPVATTANANSDSGQQSSSQLFSLNFNLPVFEHQYQQQDQQQQNNSLSPCLRVVGATTSQLASDDTYCRRRSCRTLASEMADRQQGDKYSTFGIARTVAKSLVRSLRAAATGTGRAVYLPLTRGLGMVGKRWSSVLSPLRSQTAEVERSGRAATRRVTKSSIETSSVVRNQQHQGQNRRGGAENAESVGTLANPRKSSDEVKRTAKQSAVRTNGEISSSSLSNNTQVCSDGTTTAVWTNQSASGGCIKNRGGGGAKHNALGPVPGELQASLKAASTAMTGGGALKKNSLSNSSNTSISTTTPSSPKMRTAKSSASLGTPPPPTPPPPPPSLIMESIKVESASMGVKKPRQFGHQQQQQQLSKTTAAVAALAPQSQGSCRPSGQRYNSSKEASLPKQKSPLAGAIDTVASESLAQRKKSAKATAPTKLSSINTTATGTAASLPPWQTRKAPVPTEVQCSDRWQQPSASEPVENEVGSSGLASHAGRPTTAWAGVSRSEGAAAPPRLATNHLGDLEFPPLGSAVARRSVKTVPVAGGGTSSSSTPVTSGASSTTILTSPVTSNATTTASSTPASRTTTSGKILLSPELSRLVTETSEFDRQMRCLPPNTHRFRNATNWDDIAQHLRQHPQHHFSARYCTPHATSSLLSTPRGQYTTPMAHRHHRPCLYNASHPMATMSCPPSSSSTYCHSTNTAPTATEYASHGYTYLQHQQNPFEPVVFSGTSANDLHVNSRHHRRRRSSTGQIFTSAEKPTATTTITTTDSAVATDDQELANLMLFSSHKSDMDLTSTLPKMDGDVVAVVEEGSSADERFCPPEWLNAFDTSPPPPSQTTTGATVQGTSAPPCELEQLTATRRRWMLMHEQRGRMRSEETSLGFESSDFPLLNCEHLVPSTPMNSRPTLGSQLDDPFPHKNKSSVAFDKTVGGQLTNAIPAVGVTPSSQAKSPQALPDAFGMFQKTWLPAFLPWRSRFSTEDPTRDPDFAEATLCFSSCQPDIPGPIIQEVTEPTTASNGSSKCVEDISDEMGQQTEVRAGQMLPCHDVSDDKRT</sequence>
<keyword evidence="2" id="KW-0472">Membrane</keyword>
<dbReference type="OrthoDB" id="6252375at2759"/>
<dbReference type="InterPro" id="IPR039877">
    <property type="entry name" value="TMEM131-like"/>
</dbReference>
<feature type="compositionally biased region" description="Polar residues" evidence="1">
    <location>
        <begin position="1517"/>
        <end position="1526"/>
    </location>
</feature>
<feature type="compositionally biased region" description="Pro residues" evidence="1">
    <location>
        <begin position="1676"/>
        <end position="1688"/>
    </location>
</feature>
<protein>
    <submittedName>
        <fullName evidence="2">Transmembrane protein 131</fullName>
    </submittedName>
</protein>
<feature type="region of interest" description="Disordered" evidence="1">
    <location>
        <begin position="1640"/>
        <end position="1758"/>
    </location>
</feature>
<gene>
    <name evidence="2" type="ORF">EmuJ_000916800</name>
</gene>
<feature type="compositionally biased region" description="Polar residues" evidence="1">
    <location>
        <begin position="1783"/>
        <end position="1796"/>
    </location>
</feature>
<reference evidence="2" key="2">
    <citation type="submission" date="2015-11" db="EMBL/GenBank/DDBJ databases">
        <authorList>
            <person name="Zhang Y."/>
            <person name="Guo Z."/>
        </authorList>
    </citation>
    <scope>NUCLEOTIDE SEQUENCE</scope>
</reference>
<evidence type="ECO:0000313" key="2">
    <source>
        <dbReference type="EMBL" id="CDS41515.1"/>
    </source>
</evidence>
<feature type="compositionally biased region" description="Low complexity" evidence="1">
    <location>
        <begin position="1527"/>
        <end position="1537"/>
    </location>
</feature>
<dbReference type="EMBL" id="LN902842">
    <property type="protein sequence ID" value="CDS41515.1"/>
    <property type="molecule type" value="Genomic_DNA"/>
</dbReference>
<feature type="region of interest" description="Disordered" evidence="1">
    <location>
        <begin position="1495"/>
        <end position="1585"/>
    </location>
</feature>
<feature type="compositionally biased region" description="Low complexity" evidence="1">
    <location>
        <begin position="1896"/>
        <end position="1935"/>
    </location>
</feature>
<feature type="region of interest" description="Disordered" evidence="1">
    <location>
        <begin position="2179"/>
        <end position="2198"/>
    </location>
</feature>
<dbReference type="STRING" id="6211.A0A068YAI9"/>
<feature type="region of interest" description="Disordered" evidence="1">
    <location>
        <begin position="1773"/>
        <end position="1848"/>
    </location>
</feature>